<dbReference type="EMBL" id="MKVH01000021">
    <property type="protein sequence ID" value="OJX57732.1"/>
    <property type="molecule type" value="Genomic_DNA"/>
</dbReference>
<sequence>MLKRKSMKRVYTLMVLDCLVFKEERMGRDHLPEGIHALDCQMQFIAEILTHNGEFPGKL</sequence>
<dbReference type="AlphaFoldDB" id="A0A1M3KYZ7"/>
<reference evidence="1 2" key="1">
    <citation type="submission" date="2016-09" db="EMBL/GenBank/DDBJ databases">
        <title>Genome-resolved meta-omics ties microbial dynamics to process performance in biotechnology for thiocyanate degradation.</title>
        <authorList>
            <person name="Kantor R.S."/>
            <person name="Huddy R.J."/>
            <person name="Iyer R."/>
            <person name="Thomas B.C."/>
            <person name="Brown C.T."/>
            <person name="Anantharaman K."/>
            <person name="Tringe S."/>
            <person name="Hettich R.L."/>
            <person name="Harrison S.T."/>
            <person name="Banfield J.F."/>
        </authorList>
    </citation>
    <scope>NUCLEOTIDE SEQUENCE [LARGE SCALE GENOMIC DNA]</scope>
    <source>
        <strain evidence="1">59-99</strain>
    </source>
</reference>
<evidence type="ECO:0000313" key="2">
    <source>
        <dbReference type="Proteomes" id="UP000184233"/>
    </source>
</evidence>
<evidence type="ECO:0000313" key="1">
    <source>
        <dbReference type="EMBL" id="OJX57732.1"/>
    </source>
</evidence>
<gene>
    <name evidence="1" type="ORF">BGO89_07105</name>
</gene>
<comment type="caution">
    <text evidence="1">The sequence shown here is derived from an EMBL/GenBank/DDBJ whole genome shotgun (WGS) entry which is preliminary data.</text>
</comment>
<protein>
    <submittedName>
        <fullName evidence="1">Uncharacterized protein</fullName>
    </submittedName>
</protein>
<organism evidence="1 2">
    <name type="scientific">Candidatus Kapaibacterium thiocyanatum</name>
    <dbReference type="NCBI Taxonomy" id="1895771"/>
    <lineage>
        <taxon>Bacteria</taxon>
        <taxon>Pseudomonadati</taxon>
        <taxon>Candidatus Kapaibacteriota</taxon>
        <taxon>Candidatus Kapaibacteriia</taxon>
        <taxon>Candidatus Kapaibacteriales</taxon>
        <taxon>Candidatus Kapaibacteriaceae</taxon>
        <taxon>Candidatus Kapaibacterium</taxon>
    </lineage>
</organism>
<dbReference type="Proteomes" id="UP000184233">
    <property type="component" value="Unassembled WGS sequence"/>
</dbReference>
<name>A0A1M3KYZ7_9BACT</name>
<proteinExistence type="predicted"/>
<accession>A0A1M3KYZ7</accession>